<feature type="domain" description="Flagellin N-terminal" evidence="5">
    <location>
        <begin position="4"/>
        <end position="135"/>
    </location>
</feature>
<keyword evidence="7" id="KW-0966">Cell projection</keyword>
<evidence type="ECO:0000259" key="5">
    <source>
        <dbReference type="Pfam" id="PF00669"/>
    </source>
</evidence>
<feature type="coiled-coil region" evidence="4">
    <location>
        <begin position="98"/>
        <end position="125"/>
    </location>
</feature>
<keyword evidence="2 3" id="KW-0975">Bacterial flagellum</keyword>
<dbReference type="SUPFAM" id="SSF64518">
    <property type="entry name" value="Phase 1 flagellin"/>
    <property type="match status" value="1"/>
</dbReference>
<comment type="function">
    <text evidence="3">Flagellin is the subunit protein which polymerizes to form the filaments of bacterial flagella.</text>
</comment>
<sequence>MTSILTNSSALAALQTLRSINSNLAETQSRVSSGLRVAVAADNAAYWSISTTMRSDNMAISAVSDALALGAAKVDVAYSGVNAVIDVLNEFKAKIIAAEEEGVDKAKIQVELNQLKEQVQSIATSASFSGANWLNTDIDDIYDRTLNRASTISSFTRDAAGGVSVKTMDVNLSEVALFNSTGGGLLQADPRDLGTIGGLRFSTSSDAMSTYSAGNTSGSAPSDNIFTFSGPLTFGVGDQISFDVTIDADNPADGILAPYYLGQTTSIAIDRATVDAVLPSANGVISTYKQYASVLSYALSGSGATATTYWKYDPPNQTKIKVDIPDLVGIVYIGNATLDGSSIQITGLTSTVGSGGLASTSVDYGVRSSSMTLDFEEFEVFEDVVVSFSLRVDNESSVSYSFDKAYVNSLLGAEDGVVATSADMATLLNSLIARPDVIIEATDGSTVSVRTDPAIDRKSGQKSGIGFWGIKVNIEPIPKMNFLEIDIERNPDTVGSYITYIETVTGRIIDAAAVLGAIGKRIDMRSEFASKLMATVDTGIGRLVDADMDEESTRLKALQTQAQLAVQALQIANSDSQNILQLFR</sequence>
<comment type="caution">
    <text evidence="7">The sequence shown here is derived from an EMBL/GenBank/DDBJ whole genome shotgun (WGS) entry which is preliminary data.</text>
</comment>
<dbReference type="GO" id="GO:0005198">
    <property type="term" value="F:structural molecule activity"/>
    <property type="evidence" value="ECO:0007669"/>
    <property type="project" value="UniProtKB-UniRule"/>
</dbReference>
<dbReference type="PANTHER" id="PTHR42792">
    <property type="entry name" value="FLAGELLIN"/>
    <property type="match status" value="1"/>
</dbReference>
<keyword evidence="7" id="KW-0969">Cilium</keyword>
<organism evidence="7 8">
    <name type="scientific">Rhizobium fredii</name>
    <name type="common">Sinorhizobium fredii</name>
    <dbReference type="NCBI Taxonomy" id="380"/>
    <lineage>
        <taxon>Bacteria</taxon>
        <taxon>Pseudomonadati</taxon>
        <taxon>Pseudomonadota</taxon>
        <taxon>Alphaproteobacteria</taxon>
        <taxon>Hyphomicrobiales</taxon>
        <taxon>Rhizobiaceae</taxon>
        <taxon>Sinorhizobium/Ensifer group</taxon>
        <taxon>Sinorhizobium</taxon>
    </lineage>
</organism>
<protein>
    <recommendedName>
        <fullName evidence="3">Flagellin</fullName>
    </recommendedName>
</protein>
<evidence type="ECO:0000259" key="6">
    <source>
        <dbReference type="Pfam" id="PF00700"/>
    </source>
</evidence>
<reference evidence="7 8" key="1">
    <citation type="journal article" date="2013" name="Genome Biol.">
        <title>Comparative genomics of the core and accessory genomes of 48 Sinorhizobium strains comprising five genospecies.</title>
        <authorList>
            <person name="Sugawara M."/>
            <person name="Epstein B."/>
            <person name="Badgley B.D."/>
            <person name="Unno T."/>
            <person name="Xu L."/>
            <person name="Reese J."/>
            <person name="Gyaneshwar P."/>
            <person name="Denny R."/>
            <person name="Mudge J."/>
            <person name="Bharti A.K."/>
            <person name="Farmer A.D."/>
            <person name="May G.D."/>
            <person name="Woodward J.E."/>
            <person name="Medigue C."/>
            <person name="Vallenet D."/>
            <person name="Lajus A."/>
            <person name="Rouy Z."/>
            <person name="Martinez-Vaz B."/>
            <person name="Tiffin P."/>
            <person name="Young N.D."/>
            <person name="Sadowsky M.J."/>
        </authorList>
    </citation>
    <scope>NUCLEOTIDE SEQUENCE [LARGE SCALE GENOMIC DNA]</scope>
    <source>
        <strain evidence="7 8">USDA205</strain>
    </source>
</reference>
<evidence type="ECO:0000313" key="8">
    <source>
        <dbReference type="Proteomes" id="UP000466694"/>
    </source>
</evidence>
<dbReference type="InterPro" id="IPR001029">
    <property type="entry name" value="Flagellin_N"/>
</dbReference>
<comment type="similarity">
    <text evidence="1 3">Belongs to the bacterial flagellin family.</text>
</comment>
<dbReference type="EMBL" id="WISZ01000254">
    <property type="protein sequence ID" value="MQX13171.1"/>
    <property type="molecule type" value="Genomic_DNA"/>
</dbReference>
<evidence type="ECO:0000256" key="3">
    <source>
        <dbReference type="RuleBase" id="RU362073"/>
    </source>
</evidence>
<keyword evidence="7" id="KW-0282">Flagellum</keyword>
<dbReference type="InterPro" id="IPR001492">
    <property type="entry name" value="Flagellin"/>
</dbReference>
<evidence type="ECO:0000313" key="7">
    <source>
        <dbReference type="EMBL" id="MQX13171.1"/>
    </source>
</evidence>
<keyword evidence="3" id="KW-0964">Secreted</keyword>
<feature type="domain" description="Flagellin C-terminal" evidence="6">
    <location>
        <begin position="499"/>
        <end position="583"/>
    </location>
</feature>
<dbReference type="RefSeq" id="WP_037436293.1">
    <property type="nucleotide sequence ID" value="NZ_BSPA01000124.1"/>
</dbReference>
<dbReference type="GO" id="GO:0009288">
    <property type="term" value="C:bacterial-type flagellum"/>
    <property type="evidence" value="ECO:0007669"/>
    <property type="project" value="UniProtKB-SubCell"/>
</dbReference>
<gene>
    <name evidence="7" type="ORF">GHK48_34440</name>
</gene>
<dbReference type="Pfam" id="PF00669">
    <property type="entry name" value="Flagellin_N"/>
    <property type="match status" value="1"/>
</dbReference>
<dbReference type="AlphaFoldDB" id="A0A844ANX3"/>
<comment type="subcellular location">
    <subcellularLocation>
        <location evidence="3">Secreted</location>
    </subcellularLocation>
    <subcellularLocation>
        <location evidence="3">Bacterial flagellum</location>
    </subcellularLocation>
</comment>
<dbReference type="PANTHER" id="PTHR42792:SF2">
    <property type="entry name" value="FLAGELLIN"/>
    <property type="match status" value="1"/>
</dbReference>
<keyword evidence="4" id="KW-0175">Coiled coil</keyword>
<dbReference type="Proteomes" id="UP000466694">
    <property type="component" value="Unassembled WGS sequence"/>
</dbReference>
<proteinExistence type="inferred from homology"/>
<name>A0A844ANX3_RHIFR</name>
<evidence type="ECO:0000256" key="2">
    <source>
        <dbReference type="ARBA" id="ARBA00023143"/>
    </source>
</evidence>
<dbReference type="Gene3D" id="1.20.1330.10">
    <property type="entry name" value="f41 fragment of flagellin, N-terminal domain"/>
    <property type="match status" value="1"/>
</dbReference>
<dbReference type="Pfam" id="PF00700">
    <property type="entry name" value="Flagellin_C"/>
    <property type="match status" value="1"/>
</dbReference>
<dbReference type="GO" id="GO:0005576">
    <property type="term" value="C:extracellular region"/>
    <property type="evidence" value="ECO:0007669"/>
    <property type="project" value="UniProtKB-SubCell"/>
</dbReference>
<accession>A0A844ANX3</accession>
<evidence type="ECO:0000256" key="1">
    <source>
        <dbReference type="ARBA" id="ARBA00005709"/>
    </source>
</evidence>
<dbReference type="InterPro" id="IPR046358">
    <property type="entry name" value="Flagellin_C"/>
</dbReference>
<evidence type="ECO:0000256" key="4">
    <source>
        <dbReference type="SAM" id="Coils"/>
    </source>
</evidence>